<feature type="compositionally biased region" description="Basic and acidic residues" evidence="2">
    <location>
        <begin position="288"/>
        <end position="313"/>
    </location>
</feature>
<sequence>MQTIAAYEKIESIGIPIHESIETLSRKVYEKVSPEISENLSDLKIKTLNKLSHYRVEYTREIDFVLDGQQGPTSSILIDYHLRSYMIETASLCNDFVDVGLAMLGDIEKEKEDKVEQAKNEMSDLMKELKALKKTLGQATLQNEELNELIAQEKEKMDELKNEMEKTTQELEEWKKKFELSQEEHKNQIIMYQQWVNSAYAVNMSDLDTGLGKTEWDESALELKRCLEKNDVDLEALKDIIKEVKMKKQEKPTVFRIVNSFNIDVPKPQSLTDGLFLRLADGFSDYEEKAQEIPEKQKETDKSNEAKESDVPPHVKNFTRTLMGIFNKGEGSDDSSFERLEDHDYC</sequence>
<protein>
    <submittedName>
        <fullName evidence="4">Kinetochore protein SPC25</fullName>
    </submittedName>
</protein>
<feature type="compositionally biased region" description="Basic and acidic residues" evidence="2">
    <location>
        <begin position="336"/>
        <end position="346"/>
    </location>
</feature>
<evidence type="ECO:0000256" key="1">
    <source>
        <dbReference type="SAM" id="Coils"/>
    </source>
</evidence>
<reference evidence="4" key="1">
    <citation type="submission" date="2016-11" db="UniProtKB">
        <authorList>
            <consortium name="WormBaseParasite"/>
        </authorList>
    </citation>
    <scope>IDENTIFICATION</scope>
</reference>
<accession>A0A1I7UH30</accession>
<dbReference type="AlphaFoldDB" id="A0A1I7UH30"/>
<keyword evidence="1" id="KW-0175">Coiled coil</keyword>
<proteinExistence type="predicted"/>
<dbReference type="WBParaSite" id="Csp11.Scaffold629.g9258.t1">
    <property type="protein sequence ID" value="Csp11.Scaffold629.g9258.t1"/>
    <property type="gene ID" value="Csp11.Scaffold629.g9258"/>
</dbReference>
<feature type="region of interest" description="Disordered" evidence="2">
    <location>
        <begin position="288"/>
        <end position="316"/>
    </location>
</feature>
<evidence type="ECO:0000256" key="2">
    <source>
        <dbReference type="SAM" id="MobiDB-lite"/>
    </source>
</evidence>
<feature type="region of interest" description="Disordered" evidence="2">
    <location>
        <begin position="327"/>
        <end position="346"/>
    </location>
</feature>
<feature type="coiled-coil region" evidence="1">
    <location>
        <begin position="101"/>
        <end position="184"/>
    </location>
</feature>
<dbReference type="Proteomes" id="UP000095282">
    <property type="component" value="Unplaced"/>
</dbReference>
<evidence type="ECO:0000313" key="3">
    <source>
        <dbReference type="Proteomes" id="UP000095282"/>
    </source>
</evidence>
<organism evidence="3 4">
    <name type="scientific">Caenorhabditis tropicalis</name>
    <dbReference type="NCBI Taxonomy" id="1561998"/>
    <lineage>
        <taxon>Eukaryota</taxon>
        <taxon>Metazoa</taxon>
        <taxon>Ecdysozoa</taxon>
        <taxon>Nematoda</taxon>
        <taxon>Chromadorea</taxon>
        <taxon>Rhabditida</taxon>
        <taxon>Rhabditina</taxon>
        <taxon>Rhabditomorpha</taxon>
        <taxon>Rhabditoidea</taxon>
        <taxon>Rhabditidae</taxon>
        <taxon>Peloderinae</taxon>
        <taxon>Caenorhabditis</taxon>
    </lineage>
</organism>
<keyword evidence="3" id="KW-1185">Reference proteome</keyword>
<name>A0A1I7UH30_9PELO</name>
<evidence type="ECO:0000313" key="4">
    <source>
        <dbReference type="WBParaSite" id="Csp11.Scaffold629.g9258.t1"/>
    </source>
</evidence>